<proteinExistence type="predicted"/>
<protein>
    <submittedName>
        <fullName evidence="1">YrzI family small protein</fullName>
    </submittedName>
</protein>
<dbReference type="Proteomes" id="UP000501868">
    <property type="component" value="Chromosome"/>
</dbReference>
<gene>
    <name evidence="1" type="ORF">HFZ78_27490</name>
</gene>
<dbReference type="AlphaFoldDB" id="A0A6H1P939"/>
<dbReference type="Pfam" id="PF09501">
    <property type="entry name" value="Bac_small_YrzI"/>
    <property type="match status" value="1"/>
</dbReference>
<organism evidence="1 2">
    <name type="scientific">Priestia megaterium</name>
    <name type="common">Bacillus megaterium</name>
    <dbReference type="NCBI Taxonomy" id="1404"/>
    <lineage>
        <taxon>Bacteria</taxon>
        <taxon>Bacillati</taxon>
        <taxon>Bacillota</taxon>
        <taxon>Bacilli</taxon>
        <taxon>Bacillales</taxon>
        <taxon>Bacillaceae</taxon>
        <taxon>Priestia</taxon>
    </lineage>
</organism>
<reference evidence="1 2" key="2">
    <citation type="submission" date="2020-04" db="EMBL/GenBank/DDBJ databases">
        <authorList>
            <person name="Fomenkov A."/>
            <person name="Anton B.P."/>
            <person name="Roberts R.J."/>
        </authorList>
    </citation>
    <scope>NUCLEOTIDE SEQUENCE [LARGE SCALE GENOMIC DNA]</scope>
    <source>
        <strain evidence="1 2">S2</strain>
    </source>
</reference>
<dbReference type="EMBL" id="CP051128">
    <property type="protein sequence ID" value="QIZ09985.1"/>
    <property type="molecule type" value="Genomic_DNA"/>
</dbReference>
<accession>A0A6H1P939</accession>
<evidence type="ECO:0000313" key="1">
    <source>
        <dbReference type="EMBL" id="QIZ09985.1"/>
    </source>
</evidence>
<sequence>MTLNIIFFSITIKKRKVSTEEAIHQEMVEKLYEQNKDRQASMYRGM</sequence>
<name>A0A6H1P939_PRIMG</name>
<reference evidence="1 2" key="1">
    <citation type="submission" date="2020-04" db="EMBL/GenBank/DDBJ databases">
        <title>Genome-Wide Identification of 5-Methylcytosine Sites in Bacterial Genomes By High-Throughput Sequencing of MspJI Restriction Fragments.</title>
        <authorList>
            <person name="Wu V."/>
        </authorList>
    </citation>
    <scope>NUCLEOTIDE SEQUENCE [LARGE SCALE GENOMIC DNA]</scope>
    <source>
        <strain evidence="1 2">S2</strain>
    </source>
</reference>
<dbReference type="InterPro" id="IPR012655">
    <property type="entry name" value="YrzI"/>
</dbReference>
<evidence type="ECO:0000313" key="2">
    <source>
        <dbReference type="Proteomes" id="UP000501868"/>
    </source>
</evidence>